<evidence type="ECO:0000256" key="1">
    <source>
        <dbReference type="SAM" id="Phobius"/>
    </source>
</evidence>
<name>A0A250XJY9_9CHLO</name>
<keyword evidence="3" id="KW-1185">Reference proteome</keyword>
<keyword evidence="1" id="KW-1133">Transmembrane helix</keyword>
<evidence type="ECO:0000313" key="3">
    <source>
        <dbReference type="Proteomes" id="UP000232323"/>
    </source>
</evidence>
<dbReference type="OrthoDB" id="496991at2759"/>
<dbReference type="Proteomes" id="UP000232323">
    <property type="component" value="Unassembled WGS sequence"/>
</dbReference>
<feature type="transmembrane region" description="Helical" evidence="1">
    <location>
        <begin position="87"/>
        <end position="115"/>
    </location>
</feature>
<accession>A0A250XJY9</accession>
<keyword evidence="1" id="KW-0472">Membrane</keyword>
<sequence length="210" mass="23330">MILRSRQLHQQSSVESSCHQRSQSRLLLDCRHKCIQTNVPLYHGDILPLNRSSTNDGSTEVTEESAKPEPEAWWKKIRVPTVDKAKLAALGFGAFCAYGVISNVNAGVLITIAWLTVVRTTGAMPISPGMWPKFLAIYAGLWVTSHFMRPIRLSLAIAAAPFFDRGINNVMTWTKINNKVVAFSIMLLFIAMGTISFLLLTIFLCGGFIF</sequence>
<feature type="transmembrane region" description="Helical" evidence="1">
    <location>
        <begin position="180"/>
        <end position="209"/>
    </location>
</feature>
<dbReference type="AlphaFoldDB" id="A0A250XJY9"/>
<protein>
    <submittedName>
        <fullName evidence="2">Uncharacterized protein</fullName>
    </submittedName>
</protein>
<reference evidence="2 3" key="1">
    <citation type="submission" date="2017-08" db="EMBL/GenBank/DDBJ databases">
        <title>Acidophilic green algal genome provides insights into adaptation to an acidic environment.</title>
        <authorList>
            <person name="Hirooka S."/>
            <person name="Hirose Y."/>
            <person name="Kanesaki Y."/>
            <person name="Higuchi S."/>
            <person name="Fujiwara T."/>
            <person name="Onuma R."/>
            <person name="Era A."/>
            <person name="Ohbayashi R."/>
            <person name="Uzuka A."/>
            <person name="Nozaki H."/>
            <person name="Yoshikawa H."/>
            <person name="Miyagishima S.Y."/>
        </authorList>
    </citation>
    <scope>NUCLEOTIDE SEQUENCE [LARGE SCALE GENOMIC DNA]</scope>
    <source>
        <strain evidence="2 3">NIES-2499</strain>
    </source>
</reference>
<organism evidence="2 3">
    <name type="scientific">Chlamydomonas eustigma</name>
    <dbReference type="NCBI Taxonomy" id="1157962"/>
    <lineage>
        <taxon>Eukaryota</taxon>
        <taxon>Viridiplantae</taxon>
        <taxon>Chlorophyta</taxon>
        <taxon>core chlorophytes</taxon>
        <taxon>Chlorophyceae</taxon>
        <taxon>CS clade</taxon>
        <taxon>Chlamydomonadales</taxon>
        <taxon>Chlamydomonadaceae</taxon>
        <taxon>Chlamydomonas</taxon>
    </lineage>
</organism>
<keyword evidence="1" id="KW-0812">Transmembrane</keyword>
<evidence type="ECO:0000313" key="2">
    <source>
        <dbReference type="EMBL" id="GAX83387.1"/>
    </source>
</evidence>
<dbReference type="EMBL" id="BEGY01000098">
    <property type="protein sequence ID" value="GAX83387.1"/>
    <property type="molecule type" value="Genomic_DNA"/>
</dbReference>
<proteinExistence type="predicted"/>
<dbReference type="PANTHER" id="PTHR34370">
    <property type="entry name" value="OS04G0600100 PROTEIN"/>
    <property type="match status" value="1"/>
</dbReference>
<comment type="caution">
    <text evidence="2">The sequence shown here is derived from an EMBL/GenBank/DDBJ whole genome shotgun (WGS) entry which is preliminary data.</text>
</comment>
<gene>
    <name evidence="2" type="ORF">CEUSTIGMA_g10812.t1</name>
</gene>
<dbReference type="PANTHER" id="PTHR34370:SF1">
    <property type="entry name" value="OS04G0600100 PROTEIN"/>
    <property type="match status" value="1"/>
</dbReference>